<reference evidence="4" key="1">
    <citation type="submission" date="2022-11" db="UniProtKB">
        <authorList>
            <consortium name="WormBaseParasite"/>
        </authorList>
    </citation>
    <scope>IDENTIFICATION</scope>
</reference>
<organism evidence="3 4">
    <name type="scientific">Acrobeloides nanus</name>
    <dbReference type="NCBI Taxonomy" id="290746"/>
    <lineage>
        <taxon>Eukaryota</taxon>
        <taxon>Metazoa</taxon>
        <taxon>Ecdysozoa</taxon>
        <taxon>Nematoda</taxon>
        <taxon>Chromadorea</taxon>
        <taxon>Rhabditida</taxon>
        <taxon>Tylenchina</taxon>
        <taxon>Cephalobomorpha</taxon>
        <taxon>Cephaloboidea</taxon>
        <taxon>Cephalobidae</taxon>
        <taxon>Acrobeloides</taxon>
    </lineage>
</organism>
<protein>
    <submittedName>
        <fullName evidence="4">Uncharacterized protein</fullName>
    </submittedName>
</protein>
<evidence type="ECO:0000313" key="4">
    <source>
        <dbReference type="WBParaSite" id="ACRNAN_scaffold3195.g26395.t1"/>
    </source>
</evidence>
<feature type="transmembrane region" description="Helical" evidence="2">
    <location>
        <begin position="52"/>
        <end position="69"/>
    </location>
</feature>
<dbReference type="Proteomes" id="UP000887540">
    <property type="component" value="Unplaced"/>
</dbReference>
<evidence type="ECO:0000256" key="1">
    <source>
        <dbReference type="SAM" id="MobiDB-lite"/>
    </source>
</evidence>
<name>A0A914DM56_9BILA</name>
<feature type="region of interest" description="Disordered" evidence="1">
    <location>
        <begin position="414"/>
        <end position="434"/>
    </location>
</feature>
<feature type="compositionally biased region" description="Basic residues" evidence="1">
    <location>
        <begin position="423"/>
        <end position="434"/>
    </location>
</feature>
<keyword evidence="3" id="KW-1185">Reference proteome</keyword>
<feature type="transmembrane region" description="Helical" evidence="2">
    <location>
        <begin position="110"/>
        <end position="128"/>
    </location>
</feature>
<dbReference type="AlphaFoldDB" id="A0A914DM56"/>
<keyword evidence="2" id="KW-0812">Transmembrane</keyword>
<keyword evidence="2" id="KW-0472">Membrane</keyword>
<feature type="transmembrane region" description="Helical" evidence="2">
    <location>
        <begin position="26"/>
        <end position="45"/>
    </location>
</feature>
<dbReference type="WBParaSite" id="ACRNAN_scaffold3195.g26395.t1">
    <property type="protein sequence ID" value="ACRNAN_scaffold3195.g26395.t1"/>
    <property type="gene ID" value="ACRNAN_scaffold3195.g26395"/>
</dbReference>
<evidence type="ECO:0000313" key="3">
    <source>
        <dbReference type="Proteomes" id="UP000887540"/>
    </source>
</evidence>
<keyword evidence="2" id="KW-1133">Transmembrane helix</keyword>
<evidence type="ECO:0000256" key="2">
    <source>
        <dbReference type="SAM" id="Phobius"/>
    </source>
</evidence>
<sequence length="434" mass="51349">METVKRGYRSLEAFCTAVVEWRSAFTVPYVILLNVCYWSTVFYGTHEIHLKCLLGLAGIIFFWDILLTPTENRSVFFQILLWPIRDFWRTFAFVLCLLSTNEIRKPREDFALWYASAAMCCLIIGPVYRYNRITERTIQLFADLGSLTARSFNRFIVQPLIRLYENISYIVLLKWLPGLGKYLRSLMSRFGGLIDYYVLQYVRKFFHRTGEILKYWVYFYWWTDLRAWAHTRIYLPLADKLKIVQDYLVYIVYGHWLKPLGRYIFKISLDISYYVMGILNQCAIAIGNSVVWPIIVFAGKQLEKGFWIFYDIAIQPVVDILHQKYKFLEDQVFIYVLGPVCKKIVDNAPEKNPFRIEPDDKDYEDFLPQDEAEAAAEKSDSDLSDLLPEHGHPLEEDERYLAKGLNHIAISDSDSSEDEFHIYPKHRRRRREIK</sequence>
<accession>A0A914DM56</accession>
<proteinExistence type="predicted"/>